<proteinExistence type="inferred from homology"/>
<organism evidence="17 18">
    <name type="scientific">Acidisphaera rubrifaciens HS-AP3</name>
    <dbReference type="NCBI Taxonomy" id="1231350"/>
    <lineage>
        <taxon>Bacteria</taxon>
        <taxon>Pseudomonadati</taxon>
        <taxon>Pseudomonadota</taxon>
        <taxon>Alphaproteobacteria</taxon>
        <taxon>Acetobacterales</taxon>
        <taxon>Acetobacteraceae</taxon>
        <taxon>Acidisphaera</taxon>
    </lineage>
</organism>
<keyword evidence="11 13" id="KW-0408">Iron</keyword>
<dbReference type="PRINTS" id="PR00603">
    <property type="entry name" value="CYTOCHROMEC1"/>
</dbReference>
<keyword evidence="6" id="KW-0679">Respiratory chain</keyword>
<evidence type="ECO:0000256" key="6">
    <source>
        <dbReference type="ARBA" id="ARBA00022660"/>
    </source>
</evidence>
<keyword evidence="10" id="KW-1133">Transmembrane helix</keyword>
<keyword evidence="4" id="KW-0813">Transport</keyword>
<accession>A0A0D6P3W2</accession>
<keyword evidence="7" id="KW-0812">Transmembrane</keyword>
<dbReference type="SUPFAM" id="SSF46626">
    <property type="entry name" value="Cytochrome c"/>
    <property type="match status" value="1"/>
</dbReference>
<dbReference type="Gene3D" id="1.10.760.10">
    <property type="entry name" value="Cytochrome c-like domain"/>
    <property type="match status" value="1"/>
</dbReference>
<comment type="caution">
    <text evidence="17">The sequence shown here is derived from an EMBL/GenBank/DDBJ whole genome shotgun (WGS) entry which is preliminary data.</text>
</comment>
<evidence type="ECO:0000256" key="1">
    <source>
        <dbReference type="ARBA" id="ARBA00004370"/>
    </source>
</evidence>
<evidence type="ECO:0000256" key="7">
    <source>
        <dbReference type="ARBA" id="ARBA00022692"/>
    </source>
</evidence>
<evidence type="ECO:0000256" key="13">
    <source>
        <dbReference type="PIRSR" id="PIRSR602326-1"/>
    </source>
</evidence>
<evidence type="ECO:0000256" key="10">
    <source>
        <dbReference type="ARBA" id="ARBA00022989"/>
    </source>
</evidence>
<evidence type="ECO:0000256" key="8">
    <source>
        <dbReference type="ARBA" id="ARBA00022723"/>
    </source>
</evidence>
<evidence type="ECO:0000256" key="2">
    <source>
        <dbReference type="ARBA" id="ARBA00006488"/>
    </source>
</evidence>
<dbReference type="GO" id="GO:0009055">
    <property type="term" value="F:electron transfer activity"/>
    <property type="evidence" value="ECO:0007669"/>
    <property type="project" value="InterPro"/>
</dbReference>
<feature type="region of interest" description="Disordered" evidence="14">
    <location>
        <begin position="93"/>
        <end position="112"/>
    </location>
</feature>
<dbReference type="PANTHER" id="PTHR10266">
    <property type="entry name" value="CYTOCHROME C1"/>
    <property type="match status" value="1"/>
</dbReference>
<keyword evidence="8 13" id="KW-0479">Metal-binding</keyword>
<dbReference type="InterPro" id="IPR002326">
    <property type="entry name" value="Cyt_c1"/>
</dbReference>
<protein>
    <recommendedName>
        <fullName evidence="3">Cytochrome c1</fullName>
    </recommendedName>
</protein>
<dbReference type="InterPro" id="IPR036909">
    <property type="entry name" value="Cyt_c-like_dom_sf"/>
</dbReference>
<dbReference type="PANTHER" id="PTHR10266:SF3">
    <property type="entry name" value="CYTOCHROME C1, HEME PROTEIN, MITOCHONDRIAL"/>
    <property type="match status" value="1"/>
</dbReference>
<dbReference type="InterPro" id="IPR021157">
    <property type="entry name" value="Cyt_c1_TM_anchor_C"/>
</dbReference>
<evidence type="ECO:0000259" key="16">
    <source>
        <dbReference type="PROSITE" id="PS51007"/>
    </source>
</evidence>
<comment type="cofactor">
    <cofactor evidence="13">
        <name>heme c</name>
        <dbReference type="ChEBI" id="CHEBI:61717"/>
    </cofactor>
    <text evidence="13">Binds 1 heme c group covalently per subunit.</text>
</comment>
<dbReference type="GO" id="GO:0046872">
    <property type="term" value="F:metal ion binding"/>
    <property type="evidence" value="ECO:0007669"/>
    <property type="project" value="UniProtKB-KW"/>
</dbReference>
<name>A0A0D6P3W2_9PROT</name>
<dbReference type="Gene3D" id="1.20.5.100">
    <property type="entry name" value="Cytochrome c1, transmembrane anchor, C-terminal"/>
    <property type="match status" value="1"/>
</dbReference>
<feature type="binding site" description="covalent" evidence="13">
    <location>
        <position position="185"/>
    </location>
    <ligand>
        <name>heme c</name>
        <dbReference type="ChEBI" id="CHEBI:61717"/>
    </ligand>
</feature>
<dbReference type="SUPFAM" id="SSF81496">
    <property type="entry name" value="Cytochrome c1 subunit of cytochrome bc1 complex (Ubiquinol-cytochrome c reductase), transmembrane anchor"/>
    <property type="match status" value="1"/>
</dbReference>
<evidence type="ECO:0000313" key="17">
    <source>
        <dbReference type="EMBL" id="GAN76450.1"/>
    </source>
</evidence>
<evidence type="ECO:0000256" key="3">
    <source>
        <dbReference type="ARBA" id="ARBA00016165"/>
    </source>
</evidence>
<keyword evidence="12" id="KW-0472">Membrane</keyword>
<evidence type="ECO:0000313" key="18">
    <source>
        <dbReference type="Proteomes" id="UP000032680"/>
    </source>
</evidence>
<feature type="chain" id="PRO_5002309730" description="Cytochrome c1" evidence="15">
    <location>
        <begin position="29"/>
        <end position="257"/>
    </location>
</feature>
<evidence type="ECO:0000256" key="12">
    <source>
        <dbReference type="ARBA" id="ARBA00023136"/>
    </source>
</evidence>
<feature type="binding site" description="covalent" evidence="13">
    <location>
        <position position="66"/>
    </location>
    <ligand>
        <name>heme c</name>
        <dbReference type="ChEBI" id="CHEBI:61717"/>
    </ligand>
</feature>
<comment type="similarity">
    <text evidence="2">Belongs to the cytochrome c family.</text>
</comment>
<dbReference type="Proteomes" id="UP000032680">
    <property type="component" value="Unassembled WGS sequence"/>
</dbReference>
<feature type="binding site" description="covalent" evidence="13">
    <location>
        <position position="62"/>
    </location>
    <ligand>
        <name>heme c</name>
        <dbReference type="ChEBI" id="CHEBI:61717"/>
    </ligand>
</feature>
<evidence type="ECO:0000256" key="11">
    <source>
        <dbReference type="ARBA" id="ARBA00023004"/>
    </source>
</evidence>
<keyword evidence="15" id="KW-0732">Signal</keyword>
<comment type="subcellular location">
    <subcellularLocation>
        <location evidence="1">Membrane</location>
    </subcellularLocation>
</comment>
<gene>
    <name evidence="17" type="ORF">Asru_0097_09</name>
</gene>
<feature type="signal peptide" evidence="15">
    <location>
        <begin position="1"/>
        <end position="28"/>
    </location>
</feature>
<evidence type="ECO:0000256" key="5">
    <source>
        <dbReference type="ARBA" id="ARBA00022617"/>
    </source>
</evidence>
<evidence type="ECO:0000256" key="15">
    <source>
        <dbReference type="SAM" id="SignalP"/>
    </source>
</evidence>
<evidence type="ECO:0000256" key="4">
    <source>
        <dbReference type="ARBA" id="ARBA00022448"/>
    </source>
</evidence>
<reference evidence="17 18" key="1">
    <citation type="submission" date="2012-11" db="EMBL/GenBank/DDBJ databases">
        <title>Whole genome sequence of Acidisphaera rubrifaciens HS-AP3.</title>
        <authorList>
            <person name="Azuma Y."/>
            <person name="Higashiura N."/>
            <person name="Hirakawa H."/>
            <person name="Matsushita K."/>
        </authorList>
    </citation>
    <scope>NUCLEOTIDE SEQUENCE [LARGE SCALE GENOMIC DNA]</scope>
    <source>
        <strain evidence="17 18">HS-AP3</strain>
    </source>
</reference>
<feature type="domain" description="Cytochrome c" evidence="16">
    <location>
        <begin position="49"/>
        <end position="150"/>
    </location>
</feature>
<dbReference type="InterPro" id="IPR009056">
    <property type="entry name" value="Cyt_c-like_dom"/>
</dbReference>
<keyword evidence="9" id="KW-0249">Electron transport</keyword>
<evidence type="ECO:0000256" key="9">
    <source>
        <dbReference type="ARBA" id="ARBA00022982"/>
    </source>
</evidence>
<dbReference type="AlphaFoldDB" id="A0A0D6P3W2"/>
<dbReference type="GO" id="GO:0020037">
    <property type="term" value="F:heme binding"/>
    <property type="evidence" value="ECO:0007669"/>
    <property type="project" value="InterPro"/>
</dbReference>
<dbReference type="RefSeq" id="WP_241771099.1">
    <property type="nucleotide sequence ID" value="NZ_BANB01000097.1"/>
</dbReference>
<keyword evidence="5 13" id="KW-0349">Heme</keyword>
<evidence type="ECO:0000256" key="14">
    <source>
        <dbReference type="SAM" id="MobiDB-lite"/>
    </source>
</evidence>
<dbReference type="EMBL" id="BANB01000097">
    <property type="protein sequence ID" value="GAN76450.1"/>
    <property type="molecule type" value="Genomic_DNA"/>
</dbReference>
<keyword evidence="18" id="KW-1185">Reference proteome</keyword>
<dbReference type="PROSITE" id="PS51007">
    <property type="entry name" value="CYTC"/>
    <property type="match status" value="1"/>
</dbReference>
<feature type="binding site" description="covalent" evidence="13">
    <location>
        <position position="65"/>
    </location>
    <ligand>
        <name>heme c</name>
        <dbReference type="ChEBI" id="CHEBI:61717"/>
    </ligand>
</feature>
<dbReference type="GO" id="GO:0016020">
    <property type="term" value="C:membrane"/>
    <property type="evidence" value="ECO:0007669"/>
    <property type="project" value="UniProtKB-SubCell"/>
</dbReference>
<sequence>MSASTLLRRLLPAAMAASVLLAAPAVRAEEALPHEHWSFSGIFGGLDLAAAQRGFQVYNEVCSSCHSMNLLHYRDLAGIGLTAQQIKDIAASKTVPGPLDDNGDETTRPGTPADVFKAPYKNSKAAGAAFGGAAPPDQSVLLNAREGGADYIYGILTGYVDPPAGFKVPDGLYYNEYMPGHLIHMPQPLHDDQVTYADGTKATVAQMAHDVTTFLYWTSNPEAVTRKRMGVRVVLFLVLMAGLTYTVKRQIWSDVEH</sequence>
<dbReference type="Pfam" id="PF02167">
    <property type="entry name" value="Cytochrom_C1"/>
    <property type="match status" value="1"/>
</dbReference>